<proteinExistence type="inferred from homology"/>
<keyword evidence="3" id="KW-1003">Cell membrane</keyword>
<evidence type="ECO:0000256" key="5">
    <source>
        <dbReference type="ARBA" id="ARBA00022989"/>
    </source>
</evidence>
<keyword evidence="5 7" id="KW-1133">Transmembrane helix</keyword>
<keyword evidence="6 7" id="KW-0472">Membrane</keyword>
<comment type="similarity">
    <text evidence="7">Belongs to the binding-protein-dependent transport system permease family.</text>
</comment>
<sequence length="273" mass="28806">MLLAALSLYPIYLLTRMSVSEVSSGTLNGDWPFVGVQNFLALLQGSDLGGATLRTGAFVVLVTVVGIVGGLGAAIALRSSRPGSAFLLGMMVFIWAMPPVVNGSIWKFLLADQGLVNTLVRATGLSAEGVPFLYDARFALLSVAIVNAWAVIPFNALVFRSALLGIDPEILEAASVDGASRWQEIRSILIPAARPTAVILAILTVVYAFRSFDFIYVMTAGGPGDATSTLPYLSYSQAFVQHDYGLGSATGIIALVIVAVLAVVYVRSTRSES</sequence>
<evidence type="ECO:0000313" key="9">
    <source>
        <dbReference type="EMBL" id="RII94392.1"/>
    </source>
</evidence>
<feature type="transmembrane region" description="Helical" evidence="7">
    <location>
        <begin position="188"/>
        <end position="209"/>
    </location>
</feature>
<evidence type="ECO:0000259" key="8">
    <source>
        <dbReference type="PROSITE" id="PS50928"/>
    </source>
</evidence>
<evidence type="ECO:0000256" key="7">
    <source>
        <dbReference type="RuleBase" id="RU363032"/>
    </source>
</evidence>
<dbReference type="EMBL" id="QWEE01000010">
    <property type="protein sequence ID" value="RII94392.1"/>
    <property type="molecule type" value="Genomic_DNA"/>
</dbReference>
<evidence type="ECO:0000313" key="10">
    <source>
        <dbReference type="Proteomes" id="UP000265355"/>
    </source>
</evidence>
<dbReference type="Pfam" id="PF00528">
    <property type="entry name" value="BPD_transp_1"/>
    <property type="match status" value="1"/>
</dbReference>
<dbReference type="InterPro" id="IPR000515">
    <property type="entry name" value="MetI-like"/>
</dbReference>
<evidence type="ECO:0000256" key="6">
    <source>
        <dbReference type="ARBA" id="ARBA00023136"/>
    </source>
</evidence>
<dbReference type="PANTHER" id="PTHR43005">
    <property type="entry name" value="BLR7065 PROTEIN"/>
    <property type="match status" value="1"/>
</dbReference>
<evidence type="ECO:0000256" key="3">
    <source>
        <dbReference type="ARBA" id="ARBA00022475"/>
    </source>
</evidence>
<protein>
    <submittedName>
        <fullName evidence="9">Sugar ABC transporter permease</fullName>
    </submittedName>
</protein>
<feature type="transmembrane region" description="Helical" evidence="7">
    <location>
        <begin position="84"/>
        <end position="101"/>
    </location>
</feature>
<feature type="transmembrane region" description="Helical" evidence="7">
    <location>
        <begin position="138"/>
        <end position="159"/>
    </location>
</feature>
<keyword evidence="4 7" id="KW-0812">Transmembrane</keyword>
<dbReference type="Gene3D" id="1.10.3720.10">
    <property type="entry name" value="MetI-like"/>
    <property type="match status" value="1"/>
</dbReference>
<comment type="caution">
    <text evidence="9">The sequence shown here is derived from an EMBL/GenBank/DDBJ whole genome shotgun (WGS) entry which is preliminary data.</text>
</comment>
<dbReference type="CDD" id="cd06261">
    <property type="entry name" value="TM_PBP2"/>
    <property type="match status" value="1"/>
</dbReference>
<reference evidence="9 10" key="1">
    <citation type="submission" date="2018-08" db="EMBL/GenBank/DDBJ databases">
        <title>Genome Sequence of Clavibacter michiganensis Subspecies type strains, and the Atypical Peach-Colored Strains Isolated from Tomato.</title>
        <authorList>
            <person name="Osdaghi E."/>
            <person name="Portier P."/>
            <person name="Briand M."/>
            <person name="Jacques M.-A."/>
        </authorList>
    </citation>
    <scope>NUCLEOTIDE SEQUENCE [LARGE SCALE GENOMIC DNA]</scope>
    <source>
        <strain evidence="9 10">CFBP 8216</strain>
    </source>
</reference>
<dbReference type="PANTHER" id="PTHR43005:SF1">
    <property type="entry name" value="SPERMIDINE_PUTRESCINE TRANSPORT SYSTEM PERMEASE PROTEIN"/>
    <property type="match status" value="1"/>
</dbReference>
<accession>A0ABX9NBU4</accession>
<evidence type="ECO:0000256" key="4">
    <source>
        <dbReference type="ARBA" id="ARBA00022692"/>
    </source>
</evidence>
<keyword evidence="10" id="KW-1185">Reference proteome</keyword>
<feature type="transmembrane region" description="Helical" evidence="7">
    <location>
        <begin position="56"/>
        <end position="77"/>
    </location>
</feature>
<feature type="domain" description="ABC transmembrane type-1" evidence="8">
    <location>
        <begin position="52"/>
        <end position="265"/>
    </location>
</feature>
<comment type="subcellular location">
    <subcellularLocation>
        <location evidence="1 7">Cell membrane</location>
        <topology evidence="1 7">Multi-pass membrane protein</topology>
    </subcellularLocation>
</comment>
<dbReference type="InterPro" id="IPR035906">
    <property type="entry name" value="MetI-like_sf"/>
</dbReference>
<evidence type="ECO:0000256" key="1">
    <source>
        <dbReference type="ARBA" id="ARBA00004651"/>
    </source>
</evidence>
<gene>
    <name evidence="9" type="ORF">DZF98_01665</name>
</gene>
<dbReference type="PROSITE" id="PS50928">
    <property type="entry name" value="ABC_TM1"/>
    <property type="match status" value="1"/>
</dbReference>
<dbReference type="SUPFAM" id="SSF161098">
    <property type="entry name" value="MetI-like"/>
    <property type="match status" value="1"/>
</dbReference>
<evidence type="ECO:0000256" key="2">
    <source>
        <dbReference type="ARBA" id="ARBA00022448"/>
    </source>
</evidence>
<name>A0ABX9NBU4_9MICO</name>
<keyword evidence="2 7" id="KW-0813">Transport</keyword>
<feature type="transmembrane region" description="Helical" evidence="7">
    <location>
        <begin position="244"/>
        <end position="266"/>
    </location>
</feature>
<organism evidence="9 10">
    <name type="scientific">Clavibacter californiensis</name>
    <dbReference type="NCBI Taxonomy" id="1401995"/>
    <lineage>
        <taxon>Bacteria</taxon>
        <taxon>Bacillati</taxon>
        <taxon>Actinomycetota</taxon>
        <taxon>Actinomycetes</taxon>
        <taxon>Micrococcales</taxon>
        <taxon>Microbacteriaceae</taxon>
        <taxon>Clavibacter</taxon>
    </lineage>
</organism>
<dbReference type="Proteomes" id="UP000265355">
    <property type="component" value="Unassembled WGS sequence"/>
</dbReference>